<dbReference type="EMBL" id="JBHLUX010000036">
    <property type="protein sequence ID" value="MFC0471634.1"/>
    <property type="molecule type" value="Genomic_DNA"/>
</dbReference>
<comment type="caution">
    <text evidence="2">The sequence shown here is derived from an EMBL/GenBank/DDBJ whole genome shotgun (WGS) entry which is preliminary data.</text>
</comment>
<dbReference type="InterPro" id="IPR037523">
    <property type="entry name" value="VOC_core"/>
</dbReference>
<dbReference type="Gene3D" id="3.10.180.10">
    <property type="entry name" value="2,3-Dihydroxybiphenyl 1,2-Dioxygenase, domain 1"/>
    <property type="match status" value="1"/>
</dbReference>
<dbReference type="SUPFAM" id="SSF54593">
    <property type="entry name" value="Glyoxalase/Bleomycin resistance protein/Dihydroxybiphenyl dioxygenase"/>
    <property type="match status" value="1"/>
</dbReference>
<gene>
    <name evidence="2" type="ORF">ACFFHM_14315</name>
</gene>
<organism evidence="2 3">
    <name type="scientific">Halalkalibacter kiskunsagensis</name>
    <dbReference type="NCBI Taxonomy" id="1548599"/>
    <lineage>
        <taxon>Bacteria</taxon>
        <taxon>Bacillati</taxon>
        <taxon>Bacillota</taxon>
        <taxon>Bacilli</taxon>
        <taxon>Bacillales</taxon>
        <taxon>Bacillaceae</taxon>
        <taxon>Halalkalibacter</taxon>
    </lineage>
</organism>
<evidence type="ECO:0000313" key="2">
    <source>
        <dbReference type="EMBL" id="MFC0471634.1"/>
    </source>
</evidence>
<dbReference type="CDD" id="cd07245">
    <property type="entry name" value="VOC_like"/>
    <property type="match status" value="1"/>
</dbReference>
<feature type="domain" description="VOC" evidence="1">
    <location>
        <begin position="5"/>
        <end position="122"/>
    </location>
</feature>
<sequence length="126" mass="14535">MKAMMLHHVSLQVSDVIKAKAFYRDILCLEESKRPDFGFEGAWFKIGEGQQLHLIACNNLSKERKIDSRGPHFALRVDDYHKTAEWLKRHEVEIVEKPNSKSGFAQIFCCDPDGNIIELHVEQPID</sequence>
<dbReference type="Proteomes" id="UP001589838">
    <property type="component" value="Unassembled WGS sequence"/>
</dbReference>
<dbReference type="PANTHER" id="PTHR46142:SF3">
    <property type="entry name" value="F18B13.24 PROTEIN"/>
    <property type="match status" value="1"/>
</dbReference>
<dbReference type="PANTHER" id="PTHR46142">
    <property type="match status" value="1"/>
</dbReference>
<accession>A0ABV6KE99</accession>
<dbReference type="PROSITE" id="PS51819">
    <property type="entry name" value="VOC"/>
    <property type="match status" value="1"/>
</dbReference>
<dbReference type="InterPro" id="IPR004360">
    <property type="entry name" value="Glyas_Fos-R_dOase_dom"/>
</dbReference>
<name>A0ABV6KE99_9BACI</name>
<evidence type="ECO:0000259" key="1">
    <source>
        <dbReference type="PROSITE" id="PS51819"/>
    </source>
</evidence>
<protein>
    <submittedName>
        <fullName evidence="2">VOC family protein</fullName>
    </submittedName>
</protein>
<dbReference type="Pfam" id="PF00903">
    <property type="entry name" value="Glyoxalase"/>
    <property type="match status" value="1"/>
</dbReference>
<proteinExistence type="predicted"/>
<dbReference type="InterPro" id="IPR029068">
    <property type="entry name" value="Glyas_Bleomycin-R_OHBP_Dase"/>
</dbReference>
<dbReference type="RefSeq" id="WP_335961708.1">
    <property type="nucleotide sequence ID" value="NZ_JAXBLX010000019.1"/>
</dbReference>
<evidence type="ECO:0000313" key="3">
    <source>
        <dbReference type="Proteomes" id="UP001589838"/>
    </source>
</evidence>
<reference evidence="2 3" key="1">
    <citation type="submission" date="2024-09" db="EMBL/GenBank/DDBJ databases">
        <authorList>
            <person name="Sun Q."/>
            <person name="Mori K."/>
        </authorList>
    </citation>
    <scope>NUCLEOTIDE SEQUENCE [LARGE SCALE GENOMIC DNA]</scope>
    <source>
        <strain evidence="2 3">NCAIM B.02610</strain>
    </source>
</reference>
<keyword evidence="3" id="KW-1185">Reference proteome</keyword>